<name>A0A370GGQ2_9COXI</name>
<evidence type="ECO:0000259" key="2">
    <source>
        <dbReference type="Pfam" id="PF09084"/>
    </source>
</evidence>
<dbReference type="PANTHER" id="PTHR31528">
    <property type="entry name" value="4-AMINO-5-HYDROXYMETHYL-2-METHYLPYRIMIDINE PHOSPHATE SYNTHASE THI11-RELATED"/>
    <property type="match status" value="1"/>
</dbReference>
<feature type="chain" id="PRO_5016769306" evidence="1">
    <location>
        <begin position="20"/>
        <end position="311"/>
    </location>
</feature>
<protein>
    <submittedName>
        <fullName evidence="3">Putative hydroxymethylpyrimidine transport system substrate-binding protein</fullName>
    </submittedName>
</protein>
<dbReference type="Pfam" id="PF09084">
    <property type="entry name" value="NMT1"/>
    <property type="match status" value="1"/>
</dbReference>
<evidence type="ECO:0000313" key="4">
    <source>
        <dbReference type="Proteomes" id="UP000254720"/>
    </source>
</evidence>
<gene>
    <name evidence="3" type="ORF">C8D86_11238</name>
</gene>
<sequence length="311" mass="35343">MKKIILFLFLTVFAAACFAEAPKKLTVVLDWFPNPDHAPLIIAEQQGFFKEEGLEVELIGPADPTDPPKWVAAKKADIGITYQPEFMEQVDQGLPLVRIGTLIDKPLNCLVVLDESGIKTLADLKGKLIGSSNSGLSGIMLKVMLAKQGLTEKDIELVNVRYNLTQALLSRKVDAVTGMMRNFEVPQLELNGHKVSAFFPEENGIPNYSELIFIANTNRMYDKRFPRFLAAIKKAVAYLDAHPREAWEQFIQKYPEANNKVNREAWFATIPYFAEDPAEFDRDEWRRFAKFMQENQLIKKSRPVSRYAVMV</sequence>
<accession>A0A370GGQ2</accession>
<proteinExistence type="predicted"/>
<dbReference type="AlphaFoldDB" id="A0A370GGQ2"/>
<dbReference type="EMBL" id="QQAX01000012">
    <property type="protein sequence ID" value="RDI42841.1"/>
    <property type="molecule type" value="Genomic_DNA"/>
</dbReference>
<dbReference type="InterPro" id="IPR015168">
    <property type="entry name" value="SsuA/THI5"/>
</dbReference>
<dbReference type="RefSeq" id="WP_114834504.1">
    <property type="nucleotide sequence ID" value="NZ_LR699114.1"/>
</dbReference>
<dbReference type="Proteomes" id="UP000254720">
    <property type="component" value="Unassembled WGS sequence"/>
</dbReference>
<dbReference type="PANTHER" id="PTHR31528:SF3">
    <property type="entry name" value="THIAMINE BIOSYNTHESIS PROTEIN HI_0357-RELATED"/>
    <property type="match status" value="1"/>
</dbReference>
<keyword evidence="4" id="KW-1185">Reference proteome</keyword>
<dbReference type="SUPFAM" id="SSF53850">
    <property type="entry name" value="Periplasmic binding protein-like II"/>
    <property type="match status" value="1"/>
</dbReference>
<comment type="caution">
    <text evidence="3">The sequence shown here is derived from an EMBL/GenBank/DDBJ whole genome shotgun (WGS) entry which is preliminary data.</text>
</comment>
<evidence type="ECO:0000313" key="3">
    <source>
        <dbReference type="EMBL" id="RDI42841.1"/>
    </source>
</evidence>
<dbReference type="OrthoDB" id="5348911at2"/>
<feature type="domain" description="SsuA/THI5-like" evidence="2">
    <location>
        <begin position="34"/>
        <end position="246"/>
    </location>
</feature>
<dbReference type="InterPro" id="IPR027939">
    <property type="entry name" value="NMT1/THI5"/>
</dbReference>
<keyword evidence="1" id="KW-0732">Signal</keyword>
<dbReference type="GO" id="GO:0009228">
    <property type="term" value="P:thiamine biosynthetic process"/>
    <property type="evidence" value="ECO:0007669"/>
    <property type="project" value="InterPro"/>
</dbReference>
<dbReference type="PROSITE" id="PS51257">
    <property type="entry name" value="PROKAR_LIPOPROTEIN"/>
    <property type="match status" value="1"/>
</dbReference>
<feature type="signal peptide" evidence="1">
    <location>
        <begin position="1"/>
        <end position="19"/>
    </location>
</feature>
<organism evidence="3 4">
    <name type="scientific">Aquicella lusitana</name>
    <dbReference type="NCBI Taxonomy" id="254246"/>
    <lineage>
        <taxon>Bacteria</taxon>
        <taxon>Pseudomonadati</taxon>
        <taxon>Pseudomonadota</taxon>
        <taxon>Gammaproteobacteria</taxon>
        <taxon>Legionellales</taxon>
        <taxon>Coxiellaceae</taxon>
        <taxon>Aquicella</taxon>
    </lineage>
</organism>
<evidence type="ECO:0000256" key="1">
    <source>
        <dbReference type="SAM" id="SignalP"/>
    </source>
</evidence>
<dbReference type="Gene3D" id="3.40.190.10">
    <property type="entry name" value="Periplasmic binding protein-like II"/>
    <property type="match status" value="2"/>
</dbReference>
<reference evidence="3 4" key="1">
    <citation type="submission" date="2018-07" db="EMBL/GenBank/DDBJ databases">
        <title>Genomic Encyclopedia of Type Strains, Phase IV (KMG-IV): sequencing the most valuable type-strain genomes for metagenomic binning, comparative biology and taxonomic classification.</title>
        <authorList>
            <person name="Goeker M."/>
        </authorList>
    </citation>
    <scope>NUCLEOTIDE SEQUENCE [LARGE SCALE GENOMIC DNA]</scope>
    <source>
        <strain evidence="3 4">DSM 16500</strain>
    </source>
</reference>